<dbReference type="Gene3D" id="2.30.29.30">
    <property type="entry name" value="Pleckstrin-homology domain (PH domain)/Phosphotyrosine-binding domain (PTB)"/>
    <property type="match status" value="1"/>
</dbReference>
<dbReference type="InterPro" id="IPR001736">
    <property type="entry name" value="PLipase_D/transphosphatidylase"/>
</dbReference>
<dbReference type="Proteomes" id="UP000834106">
    <property type="component" value="Chromosome 10"/>
</dbReference>
<sequence length="1315" mass="150146">MAAIHKLYIPIIYSSHSCKPSISLNTPNYKSQLFGTTFSRIYSNQTPVPTLSRRLLLPSVSGLWDALTGGNSAREAVLAIRRGMLLFRQGDVLGSLVEFDKAIELDPRQKAYLWQRGLSLYYLDRFEEGAEQFRLDVAQNPNDTEESIWCFLCEAKLYGVDEARRRFLKVGRDPRPVMREAYNMFKDGGDPEKLVTAFSNGREHEYFYASLYAGLYYEAQNEADAAKVHLIAACQSSYGSRSDDYMASLAKATIVSVCRADASDITPLLLSYTIELEYKQFKWHLLKKASQVIYLHLALKKRAFIEEFHEKQEQIKEWLQSVGLGDDTIVVHDEDEPDDGAMPIYNEDSAKNRNVPSRAALSIIRPAIGNQENISDKAKVAMQGYLNHFLGNLDIINSREVCKFLEVSNLSFLQEYGPKLKEGYVMAKHLTKFSDDDDACSRCFLCHWCSCSNNWRKVWLVLKPGFLAFLEDPFCTKLLDIIVFDVLPTLNTKGDEEVYLAKVLKERNPLRHAFQVSCGNRSIKLRTTSATKVRDWVSAINEVSLKPSESWCRPQRFNSFAPTRGLIEDGSHAQWFVDGKAAFEAITSSIENAKSEIYITGWWLCPELYLRRPFHNHSSSQLDVLLEAKAKLGIYILLYKEVSLALKINSSYSKRRLLSIHENVRVLRYPDHLSTGVYLWSHHEKLVIVDHKICFIGGLDLCFGRYDTIEHKVGDFPPLLWPGKDYYNPRESEPNSWEDALKDELDREKYPRMPWHDVHCALWGPPCRDIARHFIQRWNHAKKSKAPNEQKIPLLMPHHHMVLPHYMGRSKERDIYDKNFEVNHKDISRKDSFSSESPPEDVPLLLPPEANGPETSILEHKPNGLNSNECCETPLNGHFEVLSFAYQEYKYGPSLSDMNTSRSAGDHDWVNTQSKAILEATASESQVKDYWCETLEQGSKFVLSDELAQVGPRTSCHCQVVRSVNQWSAGTSQTEDSIHRAYCSLIEKAEHFVYIENQFFISGLSEDEVIQNRVLESLYNRIIRAHRERKCFRAIIIIPLLPGFQGGVDDSGAATVRAIMHWQYRTICRGESSILQKLCSELGPIAHDFISFYALRNYGRLFDGGPVVTSQVYIHSKVMIVDDRFALVGSSNINDRSMLGSRDSEIAVLIEDTEFIESSMNEEPWKAGKFSLSLRLSLWGEHLGLNTEELSRIRDPMADSTFKDLWVETAKANTKVYQDVFSCIPNDLIHSRSSLRQSVSHWKQKLGHTTIDLGVASSVHESYQNGERVNLGLLTKLKSVKGLLVSFPLEFMNQEEDLRPMFIEGEFYASPQVFH</sequence>
<dbReference type="Pfam" id="PF00169">
    <property type="entry name" value="PH"/>
    <property type="match status" value="1"/>
</dbReference>
<dbReference type="SMART" id="SM00155">
    <property type="entry name" value="PLDc"/>
    <property type="match status" value="2"/>
</dbReference>
<dbReference type="GO" id="GO:0004630">
    <property type="term" value="F:phospholipase D activity"/>
    <property type="evidence" value="ECO:0007669"/>
    <property type="project" value="UniProtKB-EC"/>
</dbReference>
<feature type="compositionally biased region" description="Low complexity" evidence="8">
    <location>
        <begin position="834"/>
        <end position="849"/>
    </location>
</feature>
<feature type="domain" description="PLD phosphodiesterase" evidence="10">
    <location>
        <begin position="678"/>
        <end position="705"/>
    </location>
</feature>
<dbReference type="Pfam" id="PF00614">
    <property type="entry name" value="PLDc"/>
    <property type="match status" value="1"/>
</dbReference>
<dbReference type="PROSITE" id="PS50003">
    <property type="entry name" value="PH_DOMAIN"/>
    <property type="match status" value="1"/>
</dbReference>
<dbReference type="GO" id="GO:0009395">
    <property type="term" value="P:phospholipid catabolic process"/>
    <property type="evidence" value="ECO:0007669"/>
    <property type="project" value="TreeGrafter"/>
</dbReference>
<evidence type="ECO:0000256" key="5">
    <source>
        <dbReference type="ARBA" id="ARBA00022963"/>
    </source>
</evidence>
<dbReference type="Pfam" id="PF13091">
    <property type="entry name" value="PLDc_2"/>
    <property type="match status" value="1"/>
</dbReference>
<evidence type="ECO:0000256" key="6">
    <source>
        <dbReference type="ARBA" id="ARBA00023098"/>
    </source>
</evidence>
<dbReference type="CDD" id="cd09141">
    <property type="entry name" value="PLDc_vPLD1_2_yPLD_like_2"/>
    <property type="match status" value="1"/>
</dbReference>
<evidence type="ECO:0000259" key="9">
    <source>
        <dbReference type="PROSITE" id="PS50003"/>
    </source>
</evidence>
<feature type="domain" description="PLD phosphodiesterase" evidence="10">
    <location>
        <begin position="1110"/>
        <end position="1137"/>
    </location>
</feature>
<dbReference type="InterPro" id="IPR011993">
    <property type="entry name" value="PH-like_dom_sf"/>
</dbReference>
<keyword evidence="6" id="KW-0443">Lipid metabolism</keyword>
<dbReference type="PANTHER" id="PTHR18896">
    <property type="entry name" value="PHOSPHOLIPASE D"/>
    <property type="match status" value="1"/>
</dbReference>
<organism evidence="11 12">
    <name type="scientific">Fraxinus pennsylvanica</name>
    <dbReference type="NCBI Taxonomy" id="56036"/>
    <lineage>
        <taxon>Eukaryota</taxon>
        <taxon>Viridiplantae</taxon>
        <taxon>Streptophyta</taxon>
        <taxon>Embryophyta</taxon>
        <taxon>Tracheophyta</taxon>
        <taxon>Spermatophyta</taxon>
        <taxon>Magnoliopsida</taxon>
        <taxon>eudicotyledons</taxon>
        <taxon>Gunneridae</taxon>
        <taxon>Pentapetalae</taxon>
        <taxon>asterids</taxon>
        <taxon>lamiids</taxon>
        <taxon>Lamiales</taxon>
        <taxon>Oleaceae</taxon>
        <taxon>Oleeae</taxon>
        <taxon>Fraxinus</taxon>
    </lineage>
</organism>
<keyword evidence="4" id="KW-0378">Hydrolase</keyword>
<feature type="domain" description="PH" evidence="9">
    <location>
        <begin position="418"/>
        <end position="545"/>
    </location>
</feature>
<keyword evidence="12" id="KW-1185">Reference proteome</keyword>
<feature type="repeat" description="TPR" evidence="7">
    <location>
        <begin position="76"/>
        <end position="109"/>
    </location>
</feature>
<gene>
    <name evidence="11" type="ORF">FPE_LOCUS17346</name>
</gene>
<dbReference type="PANTHER" id="PTHR18896:SF133">
    <property type="entry name" value="PHOSPHOLIPASE D ZETA 2"/>
    <property type="match status" value="1"/>
</dbReference>
<dbReference type="PROSITE" id="PS50005">
    <property type="entry name" value="TPR"/>
    <property type="match status" value="1"/>
</dbReference>
<evidence type="ECO:0000256" key="3">
    <source>
        <dbReference type="ARBA" id="ARBA00022737"/>
    </source>
</evidence>
<dbReference type="InterPro" id="IPR019734">
    <property type="entry name" value="TPR_rpt"/>
</dbReference>
<dbReference type="GO" id="GO:0005886">
    <property type="term" value="C:plasma membrane"/>
    <property type="evidence" value="ECO:0007669"/>
    <property type="project" value="TreeGrafter"/>
</dbReference>
<dbReference type="SUPFAM" id="SSF56024">
    <property type="entry name" value="Phospholipase D/nuclease"/>
    <property type="match status" value="2"/>
</dbReference>
<dbReference type="FunFam" id="1.25.40.10:FF:000734">
    <property type="entry name" value="Binding protein"/>
    <property type="match status" value="1"/>
</dbReference>
<comment type="catalytic activity">
    <reaction evidence="1">
        <text>a 1,2-diacyl-sn-glycero-3-phosphocholine + H2O = a 1,2-diacyl-sn-glycero-3-phosphate + choline + H(+)</text>
        <dbReference type="Rhea" id="RHEA:14445"/>
        <dbReference type="ChEBI" id="CHEBI:15354"/>
        <dbReference type="ChEBI" id="CHEBI:15377"/>
        <dbReference type="ChEBI" id="CHEBI:15378"/>
        <dbReference type="ChEBI" id="CHEBI:57643"/>
        <dbReference type="ChEBI" id="CHEBI:58608"/>
        <dbReference type="EC" id="3.1.4.4"/>
    </reaction>
</comment>
<dbReference type="Gene3D" id="3.30.870.10">
    <property type="entry name" value="Endonuclease Chain A"/>
    <property type="match status" value="2"/>
</dbReference>
<evidence type="ECO:0000313" key="12">
    <source>
        <dbReference type="Proteomes" id="UP000834106"/>
    </source>
</evidence>
<proteinExistence type="predicted"/>
<dbReference type="PROSITE" id="PS50035">
    <property type="entry name" value="PLD"/>
    <property type="match status" value="2"/>
</dbReference>
<dbReference type="SUPFAM" id="SSF50729">
    <property type="entry name" value="PH domain-like"/>
    <property type="match status" value="1"/>
</dbReference>
<evidence type="ECO:0000313" key="11">
    <source>
        <dbReference type="EMBL" id="CAI9768944.1"/>
    </source>
</evidence>
<dbReference type="CDD" id="cd01254">
    <property type="entry name" value="PH_PLD"/>
    <property type="match status" value="1"/>
</dbReference>
<feature type="region of interest" description="Disordered" evidence="8">
    <location>
        <begin position="827"/>
        <end position="863"/>
    </location>
</feature>
<dbReference type="InterPro" id="IPR015679">
    <property type="entry name" value="PLipase_D_fam"/>
</dbReference>
<dbReference type="Gene3D" id="1.25.40.10">
    <property type="entry name" value="Tetratricopeptide repeat domain"/>
    <property type="match status" value="1"/>
</dbReference>
<dbReference type="InterPro" id="IPR001849">
    <property type="entry name" value="PH_domain"/>
</dbReference>
<dbReference type="EMBL" id="OU503045">
    <property type="protein sequence ID" value="CAI9768944.1"/>
    <property type="molecule type" value="Genomic_DNA"/>
</dbReference>
<evidence type="ECO:0000256" key="1">
    <source>
        <dbReference type="ARBA" id="ARBA00000798"/>
    </source>
</evidence>
<dbReference type="InterPro" id="IPR025202">
    <property type="entry name" value="PLD-like_dom"/>
</dbReference>
<keyword evidence="3" id="KW-0677">Repeat</keyword>
<evidence type="ECO:0000256" key="8">
    <source>
        <dbReference type="SAM" id="MobiDB-lite"/>
    </source>
</evidence>
<dbReference type="InterPro" id="IPR011990">
    <property type="entry name" value="TPR-like_helical_dom_sf"/>
</dbReference>
<dbReference type="SUPFAM" id="SSF48452">
    <property type="entry name" value="TPR-like"/>
    <property type="match status" value="1"/>
</dbReference>
<keyword evidence="7" id="KW-0802">TPR repeat</keyword>
<dbReference type="EC" id="3.1.4.4" evidence="2"/>
<evidence type="ECO:0000256" key="7">
    <source>
        <dbReference type="PROSITE-ProRule" id="PRU00339"/>
    </source>
</evidence>
<protein>
    <recommendedName>
        <fullName evidence="2">phospholipase D</fullName>
        <ecNumber evidence="2">3.1.4.4</ecNumber>
    </recommendedName>
</protein>
<dbReference type="FunFam" id="3.30.870.10:FF:000011">
    <property type="entry name" value="Phospholipase"/>
    <property type="match status" value="1"/>
</dbReference>
<name>A0AAD1ZGH5_9LAMI</name>
<accession>A0AAD1ZGH5</accession>
<evidence type="ECO:0000256" key="4">
    <source>
        <dbReference type="ARBA" id="ARBA00022801"/>
    </source>
</evidence>
<reference evidence="11" key="1">
    <citation type="submission" date="2023-05" db="EMBL/GenBank/DDBJ databases">
        <authorList>
            <person name="Huff M."/>
        </authorList>
    </citation>
    <scope>NUCLEOTIDE SEQUENCE</scope>
</reference>
<evidence type="ECO:0000259" key="10">
    <source>
        <dbReference type="PROSITE" id="PS50035"/>
    </source>
</evidence>
<dbReference type="SMART" id="SM00233">
    <property type="entry name" value="PH"/>
    <property type="match status" value="1"/>
</dbReference>
<keyword evidence="5" id="KW-0442">Lipid degradation</keyword>
<evidence type="ECO:0000256" key="2">
    <source>
        <dbReference type="ARBA" id="ARBA00012027"/>
    </source>
</evidence>
<dbReference type="CDD" id="cd09138">
    <property type="entry name" value="PLDc_vPLD1_2_yPLD_like_1"/>
    <property type="match status" value="1"/>
</dbReference>